<reference evidence="2" key="1">
    <citation type="submission" date="2021-01" db="EMBL/GenBank/DDBJ databases">
        <title>Modified the classification status of verrucomicrobia.</title>
        <authorList>
            <person name="Feng X."/>
        </authorList>
    </citation>
    <scope>NUCLEOTIDE SEQUENCE</scope>
    <source>
        <strain evidence="2">KCTC 13126</strain>
    </source>
</reference>
<evidence type="ECO:0000313" key="2">
    <source>
        <dbReference type="EMBL" id="MBK1876911.1"/>
    </source>
</evidence>
<name>A0A934RUX5_9BACT</name>
<dbReference type="InterPro" id="IPR025164">
    <property type="entry name" value="Toastrack_DUF4097"/>
</dbReference>
<dbReference type="AlphaFoldDB" id="A0A934RUX5"/>
<proteinExistence type="predicted"/>
<dbReference type="Pfam" id="PF13349">
    <property type="entry name" value="DUF4097"/>
    <property type="match status" value="1"/>
</dbReference>
<keyword evidence="3" id="KW-1185">Reference proteome</keyword>
<accession>A0A934RUX5</accession>
<feature type="domain" description="DUF4097" evidence="1">
    <location>
        <begin position="117"/>
        <end position="211"/>
    </location>
</feature>
<protein>
    <submittedName>
        <fullName evidence="2">DUF4097 family beta strand repeat protein</fullName>
    </submittedName>
</protein>
<organism evidence="2 3">
    <name type="scientific">Pelagicoccus mobilis</name>
    <dbReference type="NCBI Taxonomy" id="415221"/>
    <lineage>
        <taxon>Bacteria</taxon>
        <taxon>Pseudomonadati</taxon>
        <taxon>Verrucomicrobiota</taxon>
        <taxon>Opitutia</taxon>
        <taxon>Puniceicoccales</taxon>
        <taxon>Pelagicoccaceae</taxon>
        <taxon>Pelagicoccus</taxon>
    </lineage>
</organism>
<dbReference type="RefSeq" id="WP_200355127.1">
    <property type="nucleotide sequence ID" value="NZ_JAENIL010000013.1"/>
</dbReference>
<gene>
    <name evidence="2" type="ORF">JIN87_08535</name>
</gene>
<sequence>MKIVFKLVGLLVLGFGGVTLLSADELWFEGKTQELAVEEGADIMLSVSSEDGDIRVVGEDRGSIEVTLSDFKADDPKRNRAAIMFTEDNGFVRVKLNLVGKLRKTDIVIRVPQRISMRLNSVDGDLRVDDVVGELDVSAVDGDVVLQEVEGGIVANSVDGDIRIILSDTGFKSPISMVTVDGHVHLVTPSNFHADFSASTIDGTFKSDLEYRVKGGGKNFWGDGVNMNGQFGEGGPPLSMKTIDGSIFVKEK</sequence>
<comment type="caution">
    <text evidence="2">The sequence shown here is derived from an EMBL/GenBank/DDBJ whole genome shotgun (WGS) entry which is preliminary data.</text>
</comment>
<evidence type="ECO:0000259" key="1">
    <source>
        <dbReference type="Pfam" id="PF13349"/>
    </source>
</evidence>
<dbReference type="Proteomes" id="UP000617628">
    <property type="component" value="Unassembled WGS sequence"/>
</dbReference>
<evidence type="ECO:0000313" key="3">
    <source>
        <dbReference type="Proteomes" id="UP000617628"/>
    </source>
</evidence>
<dbReference type="EMBL" id="JAENIL010000013">
    <property type="protein sequence ID" value="MBK1876911.1"/>
    <property type="molecule type" value="Genomic_DNA"/>
</dbReference>